<name>A0A514CSH0_9CAUD</name>
<organism evidence="1 2">
    <name type="scientific">Achromobacter phage Motura</name>
    <dbReference type="NCBI Taxonomy" id="2591403"/>
    <lineage>
        <taxon>Viruses</taxon>
        <taxon>Duplodnaviria</taxon>
        <taxon>Heunggongvirae</taxon>
        <taxon>Uroviricota</taxon>
        <taxon>Caudoviricetes</taxon>
        <taxon>Moturavirus</taxon>
        <taxon>Moturavirus motura</taxon>
    </lineage>
</organism>
<sequence>MQIKTSDYVLVKQANGKPFLLKAEKVTSETVTGVVVKNCHIPGKKQVLDVPRSDCFANMGDEPEPGKAYGVDLEVYRGRKDHHEFGIQNFFYKPKKDVTKQYLKMLDVASKKLKAAGFGKMLNDEIIWELYKHKGQKWAGFYYPRKGDTIPPRIKLYLEINGGVAKDYIGYVYHEFGHHLHSAYLMENTKMDARWIQLFNTSVKVVNINKSLCEQLLQALLDGETRPSKFKGDIEDDELKLAYQWVLRTIQQNHAISVRELDRLFEADFKSDIEALWPKHHIRKKDLEPIVSDYATTNYRELFAESFRMYMEGIKLPKNVHSLLEKTLTYIKNL</sequence>
<dbReference type="InterPro" id="IPR024079">
    <property type="entry name" value="MetalloPept_cat_dom_sf"/>
</dbReference>
<dbReference type="Proteomes" id="UP000320799">
    <property type="component" value="Segment"/>
</dbReference>
<evidence type="ECO:0000313" key="2">
    <source>
        <dbReference type="Proteomes" id="UP000320799"/>
    </source>
</evidence>
<dbReference type="GO" id="GO:0008237">
    <property type="term" value="F:metallopeptidase activity"/>
    <property type="evidence" value="ECO:0007669"/>
    <property type="project" value="InterPro"/>
</dbReference>
<dbReference type="EMBL" id="MN094788">
    <property type="protein sequence ID" value="QDH83424.1"/>
    <property type="molecule type" value="Genomic_DNA"/>
</dbReference>
<protein>
    <submittedName>
        <fullName evidence="1">Uncharacterized protein</fullName>
    </submittedName>
</protein>
<dbReference type="RefSeq" id="YP_009903605.1">
    <property type="nucleotide sequence ID" value="NC_049849.1"/>
</dbReference>
<dbReference type="KEGG" id="vg:56135881"/>
<dbReference type="GeneID" id="56135881"/>
<dbReference type="Gene3D" id="3.40.390.10">
    <property type="entry name" value="Collagenase (Catalytic Domain)"/>
    <property type="match status" value="1"/>
</dbReference>
<reference evidence="1 2" key="1">
    <citation type="submission" date="2019-06" db="EMBL/GenBank/DDBJ databases">
        <authorList>
            <person name="Kincaid V.D."/>
            <person name="Fuller A."/>
            <person name="Hodges K."/>
            <person name="Bansal M."/>
            <person name="Essig J."/>
            <person name="Johnson A."/>
        </authorList>
    </citation>
    <scope>NUCLEOTIDE SEQUENCE [LARGE SCALE GENOMIC DNA]</scope>
</reference>
<evidence type="ECO:0000313" key="1">
    <source>
        <dbReference type="EMBL" id="QDH83424.1"/>
    </source>
</evidence>
<proteinExistence type="predicted"/>
<accession>A0A514CSH0</accession>
<keyword evidence="2" id="KW-1185">Reference proteome</keyword>